<name>A0AC34RGT3_9BILA</name>
<accession>A0AC34RGT3</accession>
<reference evidence="2" key="1">
    <citation type="submission" date="2022-11" db="UniProtKB">
        <authorList>
            <consortium name="WormBaseParasite"/>
        </authorList>
    </citation>
    <scope>IDENTIFICATION</scope>
</reference>
<proteinExistence type="predicted"/>
<dbReference type="Proteomes" id="UP000887576">
    <property type="component" value="Unplaced"/>
</dbReference>
<sequence length="114" mass="12698">MIIEDAIEKNRLRQGRQALMYQRRPIVNLAGGYGAEDLETEAARKITAFYSELYRSDSGALMPPNAPIKFQFELDEVRMAMSNGKVRTVPGGDQVKSSTLKCCNRSLAGLVQPF</sequence>
<evidence type="ECO:0000313" key="2">
    <source>
        <dbReference type="WBParaSite" id="JU765_v2.g6662.t1"/>
    </source>
</evidence>
<protein>
    <submittedName>
        <fullName evidence="2">Uncharacterized protein</fullName>
    </submittedName>
</protein>
<organism evidence="1 2">
    <name type="scientific">Panagrolaimus sp. JU765</name>
    <dbReference type="NCBI Taxonomy" id="591449"/>
    <lineage>
        <taxon>Eukaryota</taxon>
        <taxon>Metazoa</taxon>
        <taxon>Ecdysozoa</taxon>
        <taxon>Nematoda</taxon>
        <taxon>Chromadorea</taxon>
        <taxon>Rhabditida</taxon>
        <taxon>Tylenchina</taxon>
        <taxon>Panagrolaimomorpha</taxon>
        <taxon>Panagrolaimoidea</taxon>
        <taxon>Panagrolaimidae</taxon>
        <taxon>Panagrolaimus</taxon>
    </lineage>
</organism>
<dbReference type="WBParaSite" id="JU765_v2.g6662.t1">
    <property type="protein sequence ID" value="JU765_v2.g6662.t1"/>
    <property type="gene ID" value="JU765_v2.g6662"/>
</dbReference>
<evidence type="ECO:0000313" key="1">
    <source>
        <dbReference type="Proteomes" id="UP000887576"/>
    </source>
</evidence>